<accession>A0A7G2CKE8</accession>
<dbReference type="InterPro" id="IPR012677">
    <property type="entry name" value="Nucleotide-bd_a/b_plait_sf"/>
</dbReference>
<sequence>MPPYDPWKPNRYGDVKYAQYAKRRQRQQAEATRSQFAGDFIAEALQGAHAHDSVNLPAEDLHRLRIKTSAEMGVKRAVELEREEHEVEQKRKKLEGSDVRGKIGGLLEKMKQASSTNASKNALSFQPSAMAAGGYVLKEGSDTKKITGKPSSIVQIRTNNLAVAATLSELRAAPKARQDQLLGLATEKIRAECGKHGTVRSAVAHVLPESGTDTKNSASAVRFFIRFDTVADAFKAVDYLLTQEDYFICFYPLSDFAAEKYDSMLDV</sequence>
<dbReference type="OrthoDB" id="252229at2759"/>
<keyword evidence="2" id="KW-1185">Reference proteome</keyword>
<dbReference type="EMBL" id="LR877157">
    <property type="protein sequence ID" value="CAD2219384.1"/>
    <property type="molecule type" value="Genomic_DNA"/>
</dbReference>
<dbReference type="VEuPathDB" id="TriTrypDB:ADEAN_000688900"/>
<dbReference type="Proteomes" id="UP000515908">
    <property type="component" value="Chromosome 13"/>
</dbReference>
<reference evidence="1 2" key="1">
    <citation type="submission" date="2020-08" db="EMBL/GenBank/DDBJ databases">
        <authorList>
            <person name="Newling K."/>
            <person name="Davey J."/>
            <person name="Forrester S."/>
        </authorList>
    </citation>
    <scope>NUCLEOTIDE SEQUENCE [LARGE SCALE GENOMIC DNA]</scope>
    <source>
        <strain evidence="2">Crithidia deanei Carvalho (ATCC PRA-265)</strain>
    </source>
</reference>
<protein>
    <submittedName>
        <fullName evidence="1">Uncharacterized protein</fullName>
    </submittedName>
</protein>
<gene>
    <name evidence="1" type="ORF">ADEAN_000688900</name>
</gene>
<organism evidence="1 2">
    <name type="scientific">Angomonas deanei</name>
    <dbReference type="NCBI Taxonomy" id="59799"/>
    <lineage>
        <taxon>Eukaryota</taxon>
        <taxon>Discoba</taxon>
        <taxon>Euglenozoa</taxon>
        <taxon>Kinetoplastea</taxon>
        <taxon>Metakinetoplastina</taxon>
        <taxon>Trypanosomatida</taxon>
        <taxon>Trypanosomatidae</taxon>
        <taxon>Strigomonadinae</taxon>
        <taxon>Angomonas</taxon>
    </lineage>
</organism>
<dbReference type="AlphaFoldDB" id="A0A7G2CKE8"/>
<dbReference type="Gene3D" id="3.30.70.330">
    <property type="match status" value="1"/>
</dbReference>
<evidence type="ECO:0000313" key="2">
    <source>
        <dbReference type="Proteomes" id="UP000515908"/>
    </source>
</evidence>
<evidence type="ECO:0000313" key="1">
    <source>
        <dbReference type="EMBL" id="CAD2219384.1"/>
    </source>
</evidence>
<proteinExistence type="predicted"/>
<name>A0A7G2CKE8_9TRYP</name>